<evidence type="ECO:0000313" key="4">
    <source>
        <dbReference type="Proteomes" id="UP000298596"/>
    </source>
</evidence>
<dbReference type="Pfam" id="PF13560">
    <property type="entry name" value="HTH_31"/>
    <property type="match status" value="1"/>
</dbReference>
<sequence length="236" mass="26333">MAAASWRFPAGKGGQASLLEPCTQRFPGQPDLLAQDAECFACNVPVMEIHQLNHFVARADDVDLSLGHNARPAQFDAKEINARYVDNMQRRTYVQSHDNTSGSVAAIIPAMKPIRSNSPGRPYLEVGQRIEATRLWAGLTVIQMAELMRTTPPRYSDLQYGRALPDTEKVEPLCVRYGVTLDWIYREDERLMPVGIIEGIKAQLRTLVDAEGKPLKRKPGRPKKNKAPLSDDQAPE</sequence>
<gene>
    <name evidence="3" type="ORF">D3867_37395</name>
</gene>
<dbReference type="PROSITE" id="PS50943">
    <property type="entry name" value="HTH_CROC1"/>
    <property type="match status" value="1"/>
</dbReference>
<feature type="compositionally biased region" description="Basic residues" evidence="1">
    <location>
        <begin position="215"/>
        <end position="226"/>
    </location>
</feature>
<dbReference type="Gene3D" id="1.10.260.40">
    <property type="entry name" value="lambda repressor-like DNA-binding domains"/>
    <property type="match status" value="1"/>
</dbReference>
<feature type="region of interest" description="Disordered" evidence="1">
    <location>
        <begin position="211"/>
        <end position="236"/>
    </location>
</feature>
<dbReference type="Proteomes" id="UP000298596">
    <property type="component" value="Plasmid p8"/>
</dbReference>
<protein>
    <submittedName>
        <fullName evidence="3">XRE family transcriptional regulator</fullName>
    </submittedName>
</protein>
<geneLocation type="plasmid" evidence="3 4">
    <name>p8</name>
</geneLocation>
<proteinExistence type="predicted"/>
<dbReference type="AlphaFoldDB" id="A0A4D8QQI3"/>
<dbReference type="InterPro" id="IPR010982">
    <property type="entry name" value="Lambda_DNA-bd_dom_sf"/>
</dbReference>
<reference evidence="3 4" key="1">
    <citation type="submission" date="2018-09" db="EMBL/GenBank/DDBJ databases">
        <title>Whole genome based analysis of evolution and adaptive divergence in Indian and Brazilian strains of Azospirillum brasilense.</title>
        <authorList>
            <person name="Singh C."/>
            <person name="Tripathi A.K."/>
        </authorList>
    </citation>
    <scope>NUCLEOTIDE SEQUENCE [LARGE SCALE GENOMIC DNA]</scope>
    <source>
        <strain evidence="3 4">MTCC4036</strain>
        <plasmid evidence="3 4">p8</plasmid>
    </source>
</reference>
<evidence type="ECO:0000259" key="2">
    <source>
        <dbReference type="PROSITE" id="PS50943"/>
    </source>
</evidence>
<dbReference type="GO" id="GO:0003677">
    <property type="term" value="F:DNA binding"/>
    <property type="evidence" value="ECO:0007669"/>
    <property type="project" value="InterPro"/>
</dbReference>
<dbReference type="SMART" id="SM00530">
    <property type="entry name" value="HTH_XRE"/>
    <property type="match status" value="1"/>
</dbReference>
<dbReference type="SUPFAM" id="SSF47413">
    <property type="entry name" value="lambda repressor-like DNA-binding domains"/>
    <property type="match status" value="1"/>
</dbReference>
<dbReference type="CDD" id="cd00093">
    <property type="entry name" value="HTH_XRE"/>
    <property type="match status" value="1"/>
</dbReference>
<feature type="domain" description="HTH cro/C1-type" evidence="2">
    <location>
        <begin position="130"/>
        <end position="184"/>
    </location>
</feature>
<evidence type="ECO:0000256" key="1">
    <source>
        <dbReference type="SAM" id="MobiDB-lite"/>
    </source>
</evidence>
<dbReference type="InterPro" id="IPR001387">
    <property type="entry name" value="Cro/C1-type_HTH"/>
</dbReference>
<organism evidence="3 4">
    <name type="scientific">Azospirillum brasilense</name>
    <dbReference type="NCBI Taxonomy" id="192"/>
    <lineage>
        <taxon>Bacteria</taxon>
        <taxon>Pseudomonadati</taxon>
        <taxon>Pseudomonadota</taxon>
        <taxon>Alphaproteobacteria</taxon>
        <taxon>Rhodospirillales</taxon>
        <taxon>Azospirillaceae</taxon>
        <taxon>Azospirillum</taxon>
    </lineage>
</organism>
<dbReference type="EMBL" id="CP032338">
    <property type="protein sequence ID" value="QCO07562.1"/>
    <property type="molecule type" value="Genomic_DNA"/>
</dbReference>
<keyword evidence="3" id="KW-0614">Plasmid</keyword>
<accession>A0A4D8QQI3</accession>
<name>A0A4D8QQI3_AZOBR</name>
<evidence type="ECO:0000313" key="3">
    <source>
        <dbReference type="EMBL" id="QCO07562.1"/>
    </source>
</evidence>